<feature type="domain" description="H repeat-associated protein N-terminal" evidence="2">
    <location>
        <begin position="27"/>
        <end position="70"/>
    </location>
</feature>
<comment type="caution">
    <text evidence="3">The sequence shown here is derived from an EMBL/GenBank/DDBJ whole genome shotgun (WGS) entry which is preliminary data.</text>
</comment>
<dbReference type="RefSeq" id="WP_279932541.1">
    <property type="nucleotide sequence ID" value="NZ_JARWBG010000062.1"/>
</dbReference>
<sequence length="118" mass="12400">MPVALEHLARAPSSAPLIDAAGLRPFLEAVPDPRDRRGRRHPLSALLAAAAAAVLAGARSLAAIGEWITDDRFHPGPPDRAGGGTAPGDNAPSVRPRGRRRAGCRSQRLPVRTDSPRP</sequence>
<name>A0ABT6HX69_9ACTN</name>
<dbReference type="Pfam" id="PF13808">
    <property type="entry name" value="DDE_Tnp_1_assoc"/>
    <property type="match status" value="1"/>
</dbReference>
<reference evidence="3 4" key="1">
    <citation type="submission" date="2023-04" db="EMBL/GenBank/DDBJ databases">
        <title>Streptomyces chengmaiensis sp. nov. isolated from the stem of mangrove plant in Hainan.</title>
        <authorList>
            <person name="Huang X."/>
            <person name="Zhou S."/>
            <person name="Chu X."/>
            <person name="Xie Y."/>
            <person name="Lin Y."/>
        </authorList>
    </citation>
    <scope>NUCLEOTIDE SEQUENCE [LARGE SCALE GENOMIC DNA]</scope>
    <source>
        <strain evidence="3 4">HNM0663</strain>
    </source>
</reference>
<feature type="region of interest" description="Disordered" evidence="1">
    <location>
        <begin position="69"/>
        <end position="118"/>
    </location>
</feature>
<organism evidence="3 4">
    <name type="scientific">Streptomyces chengmaiensis</name>
    <dbReference type="NCBI Taxonomy" id="3040919"/>
    <lineage>
        <taxon>Bacteria</taxon>
        <taxon>Bacillati</taxon>
        <taxon>Actinomycetota</taxon>
        <taxon>Actinomycetes</taxon>
        <taxon>Kitasatosporales</taxon>
        <taxon>Streptomycetaceae</taxon>
        <taxon>Streptomyces</taxon>
    </lineage>
</organism>
<proteinExistence type="predicted"/>
<gene>
    <name evidence="3" type="ORF">QCN29_31930</name>
</gene>
<keyword evidence="4" id="KW-1185">Reference proteome</keyword>
<dbReference type="Proteomes" id="UP001223144">
    <property type="component" value="Unassembled WGS sequence"/>
</dbReference>
<evidence type="ECO:0000256" key="1">
    <source>
        <dbReference type="SAM" id="MobiDB-lite"/>
    </source>
</evidence>
<dbReference type="EMBL" id="JARWBG010000062">
    <property type="protein sequence ID" value="MDH2393296.1"/>
    <property type="molecule type" value="Genomic_DNA"/>
</dbReference>
<accession>A0ABT6HX69</accession>
<evidence type="ECO:0000313" key="3">
    <source>
        <dbReference type="EMBL" id="MDH2393296.1"/>
    </source>
</evidence>
<dbReference type="InterPro" id="IPR032806">
    <property type="entry name" value="YbfD_N"/>
</dbReference>
<evidence type="ECO:0000259" key="2">
    <source>
        <dbReference type="Pfam" id="PF13808"/>
    </source>
</evidence>
<evidence type="ECO:0000313" key="4">
    <source>
        <dbReference type="Proteomes" id="UP001223144"/>
    </source>
</evidence>
<protein>
    <submittedName>
        <fullName evidence="3">Transposase family protein</fullName>
    </submittedName>
</protein>